<feature type="non-terminal residue" evidence="2">
    <location>
        <position position="1"/>
    </location>
</feature>
<proteinExistence type="predicted"/>
<comment type="caution">
    <text evidence="2">The sequence shown here is derived from an EMBL/GenBank/DDBJ whole genome shotgun (WGS) entry which is preliminary data.</text>
</comment>
<dbReference type="InterPro" id="IPR018875">
    <property type="entry name" value="Antirepressor_Ant_N"/>
</dbReference>
<evidence type="ECO:0000259" key="1">
    <source>
        <dbReference type="Pfam" id="PF10547"/>
    </source>
</evidence>
<evidence type="ECO:0000313" key="3">
    <source>
        <dbReference type="Proteomes" id="UP000814126"/>
    </source>
</evidence>
<accession>A0AAP2WK73</accession>
<dbReference type="Proteomes" id="UP000814126">
    <property type="component" value="Unassembled WGS sequence"/>
</dbReference>
<dbReference type="AlphaFoldDB" id="A0AAP2WK73"/>
<dbReference type="EMBL" id="WJZX01000274">
    <property type="protein sequence ID" value="MCF5658293.1"/>
    <property type="molecule type" value="Genomic_DNA"/>
</dbReference>
<organism evidence="2 3">
    <name type="scientific">Pseudomonas poae</name>
    <dbReference type="NCBI Taxonomy" id="200451"/>
    <lineage>
        <taxon>Bacteria</taxon>
        <taxon>Pseudomonadati</taxon>
        <taxon>Pseudomonadota</taxon>
        <taxon>Gammaproteobacteria</taxon>
        <taxon>Pseudomonadales</taxon>
        <taxon>Pseudomonadaceae</taxon>
        <taxon>Pseudomonas</taxon>
    </lineage>
</organism>
<name>A0AAP2WK73_9PSED</name>
<sequence>LPAWLYSISPNKVAPELRHKIIRYQEECDDVLWDYWSKGSATRVALPNVSQHIALSRHRLTLLKELQRSNDVGVRAAVHEQLAQTSRLLGLSVPELLRIGKGDPLPEASLKPLWDALEILDRQGERYNHAPWLSGMIYLKLPHLKALFKKNGIDLPLDAEMRRAMKTSKQPKFISTGPKGSSIEGKTIRCWIFEGPLKPEPNLGHIISG</sequence>
<evidence type="ECO:0000313" key="2">
    <source>
        <dbReference type="EMBL" id="MCF5658293.1"/>
    </source>
</evidence>
<protein>
    <recommendedName>
        <fullName evidence="1">Antirepressor protein ant N-terminal domain-containing protein</fullName>
    </recommendedName>
</protein>
<dbReference type="Pfam" id="PF10547">
    <property type="entry name" value="P22_AR_N"/>
    <property type="match status" value="1"/>
</dbReference>
<feature type="domain" description="Antirepressor protein ant N-terminal" evidence="1">
    <location>
        <begin position="1"/>
        <end position="41"/>
    </location>
</feature>
<dbReference type="RefSeq" id="WP_236327000.1">
    <property type="nucleotide sequence ID" value="NZ_WJZX01000274.1"/>
</dbReference>
<reference evidence="2" key="1">
    <citation type="submission" date="2019-11" db="EMBL/GenBank/DDBJ databases">
        <title>Epiphytic Pseudomonas syringae from cherry orchards.</title>
        <authorList>
            <person name="Hulin M.T."/>
        </authorList>
    </citation>
    <scope>NUCLEOTIDE SEQUENCE</scope>
    <source>
        <strain evidence="2">PA-2-1F</strain>
    </source>
</reference>
<gene>
    <name evidence="2" type="ORF">GIV46_25225</name>
</gene>